<dbReference type="Gene3D" id="1.10.520.30">
    <property type="entry name" value="AF1862-like domain"/>
    <property type="match status" value="1"/>
</dbReference>
<evidence type="ECO:0008006" key="3">
    <source>
        <dbReference type="Google" id="ProtNLM"/>
    </source>
</evidence>
<dbReference type="PATRIC" id="fig|93930.3.peg.154"/>
<evidence type="ECO:0000313" key="2">
    <source>
        <dbReference type="Proteomes" id="UP000058636"/>
    </source>
</evidence>
<reference evidence="1 2" key="1">
    <citation type="journal article" date="2015" name="MBio">
        <title>Genome-Resolved Metagenomic Analysis Reveals Roles for Candidate Phyla and Other Microbial Community Members in Biogeochemical Transformations in Oil Reservoirs.</title>
        <authorList>
            <person name="Hu P."/>
            <person name="Tom L."/>
            <person name="Singh A."/>
            <person name="Thomas B.C."/>
            <person name="Baker B.J."/>
            <person name="Piceno Y.M."/>
            <person name="Andersen G.L."/>
            <person name="Banfield J.F."/>
        </authorList>
    </citation>
    <scope>NUCLEOTIDE SEQUENCE [LARGE SCALE GENOMIC DNA]</scope>
    <source>
        <strain evidence="1">46_26</strain>
    </source>
</reference>
<dbReference type="RefSeq" id="WP_012310466.1">
    <property type="nucleotide sequence ID" value="NZ_DAITJQ010000003.1"/>
</dbReference>
<dbReference type="Proteomes" id="UP000058636">
    <property type="component" value="Unassembled WGS sequence"/>
</dbReference>
<dbReference type="AlphaFoldDB" id="A0A101EPY3"/>
<dbReference type="EMBL" id="LGFG01000097">
    <property type="protein sequence ID" value="KUK22756.1"/>
    <property type="molecule type" value="Genomic_DNA"/>
</dbReference>
<proteinExistence type="predicted"/>
<organism evidence="1 2">
    <name type="scientific">Thermotoga petrophila</name>
    <dbReference type="NCBI Taxonomy" id="93929"/>
    <lineage>
        <taxon>Bacteria</taxon>
        <taxon>Thermotogati</taxon>
        <taxon>Thermotogota</taxon>
        <taxon>Thermotogae</taxon>
        <taxon>Thermotogales</taxon>
        <taxon>Thermotogaceae</taxon>
        <taxon>Thermotoga</taxon>
    </lineage>
</organism>
<protein>
    <recommendedName>
        <fullName evidence="3">CRISPR type III-B/RAMP module-associated protein Cmr5</fullName>
    </recommendedName>
</protein>
<dbReference type="InterPro" id="IPR023101">
    <property type="entry name" value="AF1862-like_dom_sf"/>
</dbReference>
<gene>
    <name evidence="1" type="ORF">XD57_1143</name>
</gene>
<name>A0A101EPY3_9THEM</name>
<sequence length="130" mass="14714">MQEKISKNIDQICARYSIDIVNEMKSECDSKEIQSLVTKALGVLQQQGLYAFGLFCKAENKAEGILKKAIEMLREIGIMKNSNEEDLSSISNLSERIHDLMFAIEIVEKTLIYARYHAKALVKESSSHSE</sequence>
<accession>A0A101EPY3</accession>
<evidence type="ECO:0000313" key="1">
    <source>
        <dbReference type="EMBL" id="KUK22756.1"/>
    </source>
</evidence>
<comment type="caution">
    <text evidence="1">The sequence shown here is derived from an EMBL/GenBank/DDBJ whole genome shotgun (WGS) entry which is preliminary data.</text>
</comment>